<dbReference type="EMBL" id="JAGTXO010000007">
    <property type="protein sequence ID" value="KAG8466654.1"/>
    <property type="molecule type" value="Genomic_DNA"/>
</dbReference>
<evidence type="ECO:0000256" key="1">
    <source>
        <dbReference type="ARBA" id="ARBA00004141"/>
    </source>
</evidence>
<reference evidence="11" key="1">
    <citation type="submission" date="2021-05" db="EMBL/GenBank/DDBJ databases">
        <title>The genome of the haptophyte Pavlova lutheri (Diacronema luteri, Pavlovales) - a model for lipid biosynthesis in eukaryotic algae.</title>
        <authorList>
            <person name="Hulatt C.J."/>
            <person name="Posewitz M.C."/>
        </authorList>
    </citation>
    <scope>NUCLEOTIDE SEQUENCE</scope>
    <source>
        <strain evidence="11">NIVA-4/92</strain>
    </source>
</reference>
<feature type="compositionally biased region" description="Gly residues" evidence="10">
    <location>
        <begin position="14"/>
        <end position="30"/>
    </location>
</feature>
<evidence type="ECO:0000256" key="3">
    <source>
        <dbReference type="ARBA" id="ARBA00010793"/>
    </source>
</evidence>
<keyword evidence="12" id="KW-1185">Reference proteome</keyword>
<evidence type="ECO:0000256" key="9">
    <source>
        <dbReference type="ARBA" id="ARBA00023136"/>
    </source>
</evidence>
<comment type="subcellular location">
    <subcellularLocation>
        <location evidence="1">Membrane</location>
        <topology evidence="1">Multi-pass membrane protein</topology>
    </subcellularLocation>
    <subcellularLocation>
        <location evidence="2">Plastid</location>
        <location evidence="2">Chloroplast</location>
    </subcellularLocation>
</comment>
<keyword evidence="4" id="KW-0150">Chloroplast</keyword>
<name>A0A8J5XU88_DIALT</name>
<dbReference type="OMA" id="IGTFFYK"/>
<evidence type="ECO:0000256" key="8">
    <source>
        <dbReference type="ARBA" id="ARBA00022989"/>
    </source>
</evidence>
<dbReference type="PANTHER" id="PTHR31038:SF10">
    <property type="entry name" value="OS04G0524400 PROTEIN"/>
    <property type="match status" value="1"/>
</dbReference>
<evidence type="ECO:0000256" key="2">
    <source>
        <dbReference type="ARBA" id="ARBA00004229"/>
    </source>
</evidence>
<evidence type="ECO:0000256" key="5">
    <source>
        <dbReference type="ARBA" id="ARBA00022640"/>
    </source>
</evidence>
<evidence type="ECO:0000313" key="12">
    <source>
        <dbReference type="Proteomes" id="UP000751190"/>
    </source>
</evidence>
<dbReference type="PANTHER" id="PTHR31038">
    <property type="entry name" value="EXPRESSED PROTEIN-RELATED"/>
    <property type="match status" value="1"/>
</dbReference>
<keyword evidence="9" id="KW-0472">Membrane</keyword>
<feature type="compositionally biased region" description="Basic and acidic residues" evidence="10">
    <location>
        <begin position="31"/>
        <end position="41"/>
    </location>
</feature>
<keyword evidence="8" id="KW-1133">Transmembrane helix</keyword>
<dbReference type="Proteomes" id="UP000751190">
    <property type="component" value="Unassembled WGS sequence"/>
</dbReference>
<dbReference type="GO" id="GO:0009706">
    <property type="term" value="C:chloroplast inner membrane"/>
    <property type="evidence" value="ECO:0007669"/>
    <property type="project" value="TreeGrafter"/>
</dbReference>
<feature type="region of interest" description="Disordered" evidence="10">
    <location>
        <begin position="14"/>
        <end position="41"/>
    </location>
</feature>
<comment type="similarity">
    <text evidence="3">Belongs to the RETICULATA family.</text>
</comment>
<sequence>MFVSGGAVALDGGDIGGGGGGGRSDSGGGGRGDRGDGDDGRTVEQVLARSGLSRDELPLDVQAAIAAGRLSLAELRNYARVLQNPALRALASTGAFLRDRLIASPHLATVIGVETGVGLCTTMIAEASARAGRLLAEADFILCDLALVVATNIALVVALSPAAAVGGAPTGALRRALAKLPAGFLQAGPFTPTQRLGCYLMNAAQFGSIGVASATLGATATKSLVAAREKLTGQRPDVQLAPIKSTALAYGSFVAVSSATRYQLVNAIESSVFSRLPMPTGALSTVLRTGNNYIGGFTWILWARFLGVQ</sequence>
<evidence type="ECO:0000256" key="6">
    <source>
        <dbReference type="ARBA" id="ARBA00022692"/>
    </source>
</evidence>
<gene>
    <name evidence="11" type="ORF">KFE25_008033</name>
</gene>
<dbReference type="AlphaFoldDB" id="A0A8J5XU88"/>
<protein>
    <submittedName>
        <fullName evidence="11">Uncharacterized protein</fullName>
    </submittedName>
</protein>
<dbReference type="OrthoDB" id="205639at2759"/>
<evidence type="ECO:0000256" key="10">
    <source>
        <dbReference type="SAM" id="MobiDB-lite"/>
    </source>
</evidence>
<evidence type="ECO:0000313" key="11">
    <source>
        <dbReference type="EMBL" id="KAG8466654.1"/>
    </source>
</evidence>
<evidence type="ECO:0000256" key="4">
    <source>
        <dbReference type="ARBA" id="ARBA00022528"/>
    </source>
</evidence>
<keyword evidence="7" id="KW-0809">Transit peptide</keyword>
<evidence type="ECO:0000256" key="7">
    <source>
        <dbReference type="ARBA" id="ARBA00022946"/>
    </source>
</evidence>
<keyword evidence="6" id="KW-0812">Transmembrane</keyword>
<comment type="caution">
    <text evidence="11">The sequence shown here is derived from an EMBL/GenBank/DDBJ whole genome shotgun (WGS) entry which is preliminary data.</text>
</comment>
<dbReference type="Pfam" id="PF11891">
    <property type="entry name" value="RETICULATA-like"/>
    <property type="match status" value="1"/>
</dbReference>
<keyword evidence="5" id="KW-0934">Plastid</keyword>
<accession>A0A8J5XU88</accession>
<organism evidence="11 12">
    <name type="scientific">Diacronema lutheri</name>
    <name type="common">Unicellular marine alga</name>
    <name type="synonym">Monochrysis lutheri</name>
    <dbReference type="NCBI Taxonomy" id="2081491"/>
    <lineage>
        <taxon>Eukaryota</taxon>
        <taxon>Haptista</taxon>
        <taxon>Haptophyta</taxon>
        <taxon>Pavlovophyceae</taxon>
        <taxon>Pavlovales</taxon>
        <taxon>Pavlovaceae</taxon>
        <taxon>Diacronema</taxon>
    </lineage>
</organism>
<dbReference type="InterPro" id="IPR021825">
    <property type="entry name" value="RETICULATA-related"/>
</dbReference>
<proteinExistence type="inferred from homology"/>